<dbReference type="Pfam" id="PF00294">
    <property type="entry name" value="PfkB"/>
    <property type="match status" value="1"/>
</dbReference>
<feature type="domain" description="Carbohydrate kinase PfkB" evidence="3">
    <location>
        <begin position="31"/>
        <end position="329"/>
    </location>
</feature>
<reference evidence="4" key="1">
    <citation type="submission" date="2022-03" db="EMBL/GenBank/DDBJ databases">
        <title>Complete genome sequence of Caldinitratiruptor microaerophilus.</title>
        <authorList>
            <person name="Mukaiyama R."/>
            <person name="Nishiyama T."/>
            <person name="Ueda K."/>
        </authorList>
    </citation>
    <scope>NUCLEOTIDE SEQUENCE</scope>
    <source>
        <strain evidence="4">JCM 16183</strain>
    </source>
</reference>
<dbReference type="Gene3D" id="3.40.1190.20">
    <property type="match status" value="1"/>
</dbReference>
<keyword evidence="1" id="KW-0808">Transferase</keyword>
<organism evidence="4 5">
    <name type="scientific">Caldinitratiruptor microaerophilus</name>
    <dbReference type="NCBI Taxonomy" id="671077"/>
    <lineage>
        <taxon>Bacteria</taxon>
        <taxon>Bacillati</taxon>
        <taxon>Bacillota</taxon>
        <taxon>Clostridia</taxon>
        <taxon>Eubacteriales</taxon>
        <taxon>Symbiobacteriaceae</taxon>
        <taxon>Caldinitratiruptor</taxon>
    </lineage>
</organism>
<dbReference type="InterPro" id="IPR011611">
    <property type="entry name" value="PfkB_dom"/>
</dbReference>
<protein>
    <recommendedName>
        <fullName evidence="3">Carbohydrate kinase PfkB domain-containing protein</fullName>
    </recommendedName>
</protein>
<keyword evidence="2" id="KW-0418">Kinase</keyword>
<dbReference type="EMBL" id="AP025628">
    <property type="protein sequence ID" value="BDG60409.1"/>
    <property type="molecule type" value="Genomic_DNA"/>
</dbReference>
<evidence type="ECO:0000259" key="3">
    <source>
        <dbReference type="Pfam" id="PF00294"/>
    </source>
</evidence>
<dbReference type="RefSeq" id="WP_264844434.1">
    <property type="nucleotide sequence ID" value="NZ_AP025628.1"/>
</dbReference>
<dbReference type="PROSITE" id="PS00584">
    <property type="entry name" value="PFKB_KINASES_2"/>
    <property type="match status" value="1"/>
</dbReference>
<dbReference type="SUPFAM" id="SSF53613">
    <property type="entry name" value="Ribokinase-like"/>
    <property type="match status" value="1"/>
</dbReference>
<dbReference type="AlphaFoldDB" id="A0AA35G9L3"/>
<dbReference type="PANTHER" id="PTHR10584:SF166">
    <property type="entry name" value="RIBOKINASE"/>
    <property type="match status" value="1"/>
</dbReference>
<dbReference type="KEGG" id="cmic:caldi_14990"/>
<accession>A0AA35G9L3</accession>
<dbReference type="PANTHER" id="PTHR10584">
    <property type="entry name" value="SUGAR KINASE"/>
    <property type="match status" value="1"/>
</dbReference>
<sequence length="337" mass="35272">MTHFTIHVLGNVGVDLSMGPVGRLPTWGTEILAGESVYRPGGAAVNVALALAGLSRARRGLSLAELERSAGPAATSDGSTPPEAPVRVYCTLGDDRDGKALRDQLLRAGIPATGLELVAGERTSLGLALVRADGERAFVTDLGALRRVDKAWALSRLGDASGPGWLLATGMTLFPGLPPDALAEVFRTARARGLMTALDTGWDVDDWPPARVEAWREVLPAVDLFLPNESEAARLSGQDNPALAARALQKRSGGTVIVKTGTAGAWVATPHGAWMAPTEPLAVPDTTGAGDVFDAGVLYGLSLGWPVDRAVRLGHRLAGTVLQNRRSYFPSLAEVLA</sequence>
<evidence type="ECO:0000313" key="4">
    <source>
        <dbReference type="EMBL" id="BDG60409.1"/>
    </source>
</evidence>
<dbReference type="GO" id="GO:0016301">
    <property type="term" value="F:kinase activity"/>
    <property type="evidence" value="ECO:0007669"/>
    <property type="project" value="UniProtKB-KW"/>
</dbReference>
<keyword evidence="5" id="KW-1185">Reference proteome</keyword>
<evidence type="ECO:0000313" key="5">
    <source>
        <dbReference type="Proteomes" id="UP001163687"/>
    </source>
</evidence>
<name>A0AA35G9L3_9FIRM</name>
<evidence type="ECO:0000256" key="2">
    <source>
        <dbReference type="ARBA" id="ARBA00022777"/>
    </source>
</evidence>
<dbReference type="InterPro" id="IPR002173">
    <property type="entry name" value="Carboh/pur_kinase_PfkB_CS"/>
</dbReference>
<proteinExistence type="predicted"/>
<evidence type="ECO:0000256" key="1">
    <source>
        <dbReference type="ARBA" id="ARBA00022679"/>
    </source>
</evidence>
<dbReference type="InterPro" id="IPR029056">
    <property type="entry name" value="Ribokinase-like"/>
</dbReference>
<dbReference type="Proteomes" id="UP001163687">
    <property type="component" value="Chromosome"/>
</dbReference>
<gene>
    <name evidence="4" type="ORF">caldi_14990</name>
</gene>